<evidence type="ECO:0000256" key="3">
    <source>
        <dbReference type="ARBA" id="ARBA00022964"/>
    </source>
</evidence>
<dbReference type="InterPro" id="IPR003819">
    <property type="entry name" value="TauD/TfdA-like"/>
</dbReference>
<dbReference type="InterPro" id="IPR051178">
    <property type="entry name" value="TfdA_dioxygenase"/>
</dbReference>
<proteinExistence type="inferred from homology"/>
<evidence type="ECO:0000256" key="1">
    <source>
        <dbReference type="ARBA" id="ARBA00005896"/>
    </source>
</evidence>
<sequence length="304" mass="34202">MKLEIEPFPSCLGAEVRGIDLSQPLTGDNRAAIEAAIARHAVLVFRDQPLSQDAQVALARGFGPLDLGLKRVKKTVSRFRHDELLDISNVDTNGEIAARDTRRIVGNLANQLWHSDSSFQKPAARYSMLSAIAVAPQGGDTEFCDLRAAWDALPEDWKREIEGREAVHYALHSRFVLGDTDYTEAQRAELPPATWPLVRTHPDSQRKLLFVGAHASEVVGMTLAEGRMLLMDLLEHVTQREFVYVHKWQPGDLVMWDNRSTLHRGRRYDLSIRREMRRTTTLDVDGDKQAATSDTVDECAHQTV</sequence>
<evidence type="ECO:0000259" key="7">
    <source>
        <dbReference type="Pfam" id="PF02668"/>
    </source>
</evidence>
<evidence type="ECO:0000256" key="4">
    <source>
        <dbReference type="ARBA" id="ARBA00023002"/>
    </source>
</evidence>
<accession>A0A1H7LUL0</accession>
<evidence type="ECO:0000313" key="8">
    <source>
        <dbReference type="EMBL" id="SEL02007.1"/>
    </source>
</evidence>
<keyword evidence="4" id="KW-0560">Oxidoreductase</keyword>
<gene>
    <name evidence="8" type="ORF">SAMN05192542_104483</name>
</gene>
<dbReference type="PANTHER" id="PTHR43779:SF3">
    <property type="entry name" value="(3R)-3-[(CARBOXYMETHYL)AMINO]FATTY ACID OXYGENASE_DECARBOXYLASE"/>
    <property type="match status" value="1"/>
</dbReference>
<dbReference type="GO" id="GO:0016706">
    <property type="term" value="F:2-oxoglutarate-dependent dioxygenase activity"/>
    <property type="evidence" value="ECO:0007669"/>
    <property type="project" value="UniProtKB-ARBA"/>
</dbReference>
<feature type="domain" description="TauD/TfdA-like" evidence="7">
    <location>
        <begin position="4"/>
        <end position="280"/>
    </location>
</feature>
<dbReference type="Gene3D" id="3.60.130.10">
    <property type="entry name" value="Clavaminate synthase-like"/>
    <property type="match status" value="1"/>
</dbReference>
<evidence type="ECO:0000256" key="2">
    <source>
        <dbReference type="ARBA" id="ARBA00022723"/>
    </source>
</evidence>
<dbReference type="SUPFAM" id="SSF51197">
    <property type="entry name" value="Clavaminate synthase-like"/>
    <property type="match status" value="1"/>
</dbReference>
<dbReference type="GO" id="GO:0046872">
    <property type="term" value="F:metal ion binding"/>
    <property type="evidence" value="ECO:0007669"/>
    <property type="project" value="UniProtKB-KW"/>
</dbReference>
<dbReference type="OrthoDB" id="581608at2"/>
<evidence type="ECO:0000256" key="6">
    <source>
        <dbReference type="SAM" id="MobiDB-lite"/>
    </source>
</evidence>
<organism evidence="8 9">
    <name type="scientific">Paraburkholderia caballeronis</name>
    <dbReference type="NCBI Taxonomy" id="416943"/>
    <lineage>
        <taxon>Bacteria</taxon>
        <taxon>Pseudomonadati</taxon>
        <taxon>Pseudomonadota</taxon>
        <taxon>Betaproteobacteria</taxon>
        <taxon>Burkholderiales</taxon>
        <taxon>Burkholderiaceae</taxon>
        <taxon>Paraburkholderia</taxon>
    </lineage>
</organism>
<dbReference type="EMBL" id="FOAJ01000004">
    <property type="protein sequence ID" value="SEL02007.1"/>
    <property type="molecule type" value="Genomic_DNA"/>
</dbReference>
<dbReference type="Pfam" id="PF02668">
    <property type="entry name" value="TauD"/>
    <property type="match status" value="1"/>
</dbReference>
<keyword evidence="9" id="KW-1185">Reference proteome</keyword>
<dbReference type="Proteomes" id="UP000199120">
    <property type="component" value="Unassembled WGS sequence"/>
</dbReference>
<keyword evidence="5" id="KW-0408">Iron</keyword>
<keyword evidence="3 8" id="KW-0223">Dioxygenase</keyword>
<feature type="region of interest" description="Disordered" evidence="6">
    <location>
        <begin position="284"/>
        <end position="304"/>
    </location>
</feature>
<dbReference type="STRING" id="416943.SAMN05445871_3694"/>
<evidence type="ECO:0000313" key="9">
    <source>
        <dbReference type="Proteomes" id="UP000199120"/>
    </source>
</evidence>
<name>A0A1H7LUL0_9BURK</name>
<dbReference type="RefSeq" id="WP_090547604.1">
    <property type="nucleotide sequence ID" value="NZ_FNSR01000002.1"/>
</dbReference>
<comment type="similarity">
    <text evidence="1">Belongs to the TfdA dioxygenase family.</text>
</comment>
<dbReference type="InterPro" id="IPR042098">
    <property type="entry name" value="TauD-like_sf"/>
</dbReference>
<dbReference type="PANTHER" id="PTHR43779">
    <property type="entry name" value="DIOXYGENASE RV0097-RELATED"/>
    <property type="match status" value="1"/>
</dbReference>
<reference evidence="9" key="1">
    <citation type="submission" date="2016-10" db="EMBL/GenBank/DDBJ databases">
        <authorList>
            <person name="Varghese N."/>
            <person name="Submissions S."/>
        </authorList>
    </citation>
    <scope>NUCLEOTIDE SEQUENCE [LARGE SCALE GENOMIC DNA]</scope>
    <source>
        <strain evidence="9">LMG 26416</strain>
    </source>
</reference>
<protein>
    <submittedName>
        <fullName evidence="8">Alpha-ketoglutarate-dependent 2,4-dichlorophenoxyacetate dioxygenase</fullName>
    </submittedName>
</protein>
<keyword evidence="2" id="KW-0479">Metal-binding</keyword>
<dbReference type="AlphaFoldDB" id="A0A1H7LUL0"/>
<evidence type="ECO:0000256" key="5">
    <source>
        <dbReference type="ARBA" id="ARBA00023004"/>
    </source>
</evidence>